<comment type="similarity">
    <text evidence="1">Belongs to the UPF0545 family.</text>
</comment>
<sequence length="143" mass="17166">MTEEIRLKDDWMIRKCPTYDEEYSDCTSIRARLHQLFIFGNTLDCSEWKRSSINCYKWIKDQDKAAGEELVAIEKERRKRRLSGHYANNTWTRRKGPPENWNCPLPEEMQKQYDNTYLHVKSKELKGEISPSFESNFRFCSIM</sequence>
<evidence type="ECO:0000256" key="4">
    <source>
        <dbReference type="ARBA" id="ARBA00044235"/>
    </source>
</evidence>
<dbReference type="Proteomes" id="UP000019118">
    <property type="component" value="Unassembled WGS sequence"/>
</dbReference>
<keyword evidence="7" id="KW-1185">Reference proteome</keyword>
<dbReference type="OMA" id="CHLYKDE"/>
<dbReference type="Pfam" id="PF11326">
    <property type="entry name" value="PANTS-like"/>
    <property type="match status" value="1"/>
</dbReference>
<evidence type="ECO:0000313" key="6">
    <source>
        <dbReference type="EnsemblMetazoa" id="XP_019762894.1"/>
    </source>
</evidence>
<evidence type="ECO:0000313" key="7">
    <source>
        <dbReference type="Proteomes" id="UP000019118"/>
    </source>
</evidence>
<organism evidence="5">
    <name type="scientific">Dendroctonus ponderosae</name>
    <name type="common">Mountain pine beetle</name>
    <dbReference type="NCBI Taxonomy" id="77166"/>
    <lineage>
        <taxon>Eukaryota</taxon>
        <taxon>Metazoa</taxon>
        <taxon>Ecdysozoa</taxon>
        <taxon>Arthropoda</taxon>
        <taxon>Hexapoda</taxon>
        <taxon>Insecta</taxon>
        <taxon>Pterygota</taxon>
        <taxon>Neoptera</taxon>
        <taxon>Endopterygota</taxon>
        <taxon>Coleoptera</taxon>
        <taxon>Polyphaga</taxon>
        <taxon>Cucujiformia</taxon>
        <taxon>Curculionidae</taxon>
        <taxon>Scolytinae</taxon>
        <taxon>Dendroctonus</taxon>
    </lineage>
</organism>
<dbReference type="HOGENOM" id="CLU_130047_0_0_1"/>
<dbReference type="OrthoDB" id="5946508at2759"/>
<feature type="non-terminal residue" evidence="5">
    <location>
        <position position="1"/>
    </location>
</feature>
<dbReference type="KEGG" id="dpa:109539542"/>
<dbReference type="EnsemblMetazoa" id="XM_019907335.1">
    <property type="protein sequence ID" value="XP_019762894.1"/>
    <property type="gene ID" value="LOC109539542"/>
</dbReference>
<gene>
    <name evidence="6" type="primary">109539542</name>
    <name evidence="5" type="ORF">YQE_07959</name>
</gene>
<evidence type="ECO:0000256" key="1">
    <source>
        <dbReference type="ARBA" id="ARBA00006412"/>
    </source>
</evidence>
<dbReference type="EMBL" id="KB741014">
    <property type="protein sequence ID" value="ENN75408.1"/>
    <property type="molecule type" value="Genomic_DNA"/>
</dbReference>
<protein>
    <recommendedName>
        <fullName evidence="3">Synaptic plasticity regulator PANTS</fullName>
    </recommendedName>
    <alternativeName>
        <fullName evidence="4">Plasticity-associated neural transcript short</fullName>
    </alternativeName>
</protein>
<name>N6TCE0_DENPD</name>
<accession>N6TCE0</accession>
<dbReference type="PANTHER" id="PTHR28052:SF1">
    <property type="entry name" value="UPF0545 PROTEIN C22ORF39"/>
    <property type="match status" value="1"/>
</dbReference>
<reference evidence="5 7" key="1">
    <citation type="journal article" date="2013" name="Genome Biol.">
        <title>Draft genome of the mountain pine beetle, Dendroctonus ponderosae Hopkins, a major forest pest.</title>
        <authorList>
            <person name="Keeling C.I."/>
            <person name="Yuen M.M."/>
            <person name="Liao N.Y."/>
            <person name="Docking T.R."/>
            <person name="Chan S.K."/>
            <person name="Taylor G.A."/>
            <person name="Palmquist D.L."/>
            <person name="Jackman S.D."/>
            <person name="Nguyen A."/>
            <person name="Li M."/>
            <person name="Henderson H."/>
            <person name="Janes J.K."/>
            <person name="Zhao Y."/>
            <person name="Pandoh P."/>
            <person name="Moore R."/>
            <person name="Sperling F.A."/>
            <person name="Huber D.P."/>
            <person name="Birol I."/>
            <person name="Jones S.J."/>
            <person name="Bohlmann J."/>
        </authorList>
    </citation>
    <scope>NUCLEOTIDE SEQUENCE</scope>
</reference>
<proteinExistence type="inferred from homology"/>
<evidence type="ECO:0000256" key="2">
    <source>
        <dbReference type="ARBA" id="ARBA00043942"/>
    </source>
</evidence>
<comment type="subcellular location">
    <subcellularLocation>
        <location evidence="2">Synaptic cleft</location>
    </subcellularLocation>
</comment>
<reference evidence="6" key="2">
    <citation type="submission" date="2024-08" db="UniProtKB">
        <authorList>
            <consortium name="EnsemblMetazoa"/>
        </authorList>
    </citation>
    <scope>IDENTIFICATION</scope>
</reference>
<evidence type="ECO:0000313" key="5">
    <source>
        <dbReference type="EMBL" id="ENN75408.1"/>
    </source>
</evidence>
<dbReference type="GO" id="GO:0043083">
    <property type="term" value="C:synaptic cleft"/>
    <property type="evidence" value="ECO:0007669"/>
    <property type="project" value="UniProtKB-SubCell"/>
</dbReference>
<dbReference type="InterPro" id="IPR021475">
    <property type="entry name" value="Pants/Emi1-like"/>
</dbReference>
<dbReference type="AlphaFoldDB" id="N6TCE0"/>
<evidence type="ECO:0000256" key="3">
    <source>
        <dbReference type="ARBA" id="ARBA00044072"/>
    </source>
</evidence>
<dbReference type="PANTHER" id="PTHR28052">
    <property type="entry name" value="UPF0545 PROTEIN C22ORF39"/>
    <property type="match status" value="1"/>
</dbReference>